<dbReference type="Pfam" id="PF00563">
    <property type="entry name" value="EAL"/>
    <property type="match status" value="1"/>
</dbReference>
<evidence type="ECO:0000259" key="4">
    <source>
        <dbReference type="PROSITE" id="PS50883"/>
    </source>
</evidence>
<evidence type="ECO:0000313" key="6">
    <source>
        <dbReference type="EMBL" id="MDO6423814.1"/>
    </source>
</evidence>
<dbReference type="InterPro" id="IPR043128">
    <property type="entry name" value="Rev_trsase/Diguanyl_cyclase"/>
</dbReference>
<dbReference type="InterPro" id="IPR011006">
    <property type="entry name" value="CheY-like_superfamily"/>
</dbReference>
<dbReference type="SMART" id="SM00052">
    <property type="entry name" value="EAL"/>
    <property type="match status" value="1"/>
</dbReference>
<dbReference type="SUPFAM" id="SSF52172">
    <property type="entry name" value="CheY-like"/>
    <property type="match status" value="1"/>
</dbReference>
<dbReference type="EMBL" id="JAUOPB010000011">
    <property type="protein sequence ID" value="MDO6423814.1"/>
    <property type="molecule type" value="Genomic_DNA"/>
</dbReference>
<evidence type="ECO:0000259" key="3">
    <source>
        <dbReference type="PROSITE" id="PS50110"/>
    </source>
</evidence>
<keyword evidence="1" id="KW-0597">Phosphoprotein</keyword>
<dbReference type="SUPFAM" id="SSF55073">
    <property type="entry name" value="Nucleotide cyclase"/>
    <property type="match status" value="1"/>
</dbReference>
<dbReference type="InterPro" id="IPR001789">
    <property type="entry name" value="Sig_transdc_resp-reg_receiver"/>
</dbReference>
<dbReference type="Pfam" id="PF11849">
    <property type="entry name" value="DUF3369"/>
    <property type="match status" value="1"/>
</dbReference>
<dbReference type="InterPro" id="IPR021800">
    <property type="entry name" value="DUF3369"/>
</dbReference>
<feature type="compositionally biased region" description="Polar residues" evidence="2">
    <location>
        <begin position="1"/>
        <end position="23"/>
    </location>
</feature>
<organism evidence="6 7">
    <name type="scientific">Saccharophagus degradans</name>
    <dbReference type="NCBI Taxonomy" id="86304"/>
    <lineage>
        <taxon>Bacteria</taxon>
        <taxon>Pseudomonadati</taxon>
        <taxon>Pseudomonadota</taxon>
        <taxon>Gammaproteobacteria</taxon>
        <taxon>Cellvibrionales</taxon>
        <taxon>Cellvibrionaceae</taxon>
        <taxon>Saccharophagus</taxon>
    </lineage>
</organism>
<dbReference type="PROSITE" id="PS50883">
    <property type="entry name" value="EAL"/>
    <property type="match status" value="1"/>
</dbReference>
<dbReference type="PANTHER" id="PTHR33121:SF70">
    <property type="entry name" value="SIGNALING PROTEIN YKOW"/>
    <property type="match status" value="1"/>
</dbReference>
<feature type="domain" description="Response regulatory" evidence="3">
    <location>
        <begin position="47"/>
        <end position="170"/>
    </location>
</feature>
<dbReference type="InterPro" id="IPR000160">
    <property type="entry name" value="GGDEF_dom"/>
</dbReference>
<dbReference type="SUPFAM" id="SSF141868">
    <property type="entry name" value="EAL domain-like"/>
    <property type="match status" value="1"/>
</dbReference>
<dbReference type="InterPro" id="IPR029787">
    <property type="entry name" value="Nucleotide_cyclase"/>
</dbReference>
<evidence type="ECO:0000256" key="1">
    <source>
        <dbReference type="PROSITE-ProRule" id="PRU00169"/>
    </source>
</evidence>
<sequence length="763" mass="84490">MSHFIATNNSVQASSKAPATNPTMDFDIIDDTDQNTPITKRKNSSWKILIIDDEDEIHQSTKFALKGIKILDKTIDTYHAYSAAEGLEKIRATPNLALILLDVVMESADAGLRLVETIRNLGYTEVRIILRTGQPGYAPELTVMSEYDINDYRTKSELTRTRLISCLTTAFRSYQQIHIINSSRHGLELIINSAKDIFKRRNIDMFARGVLTQLIALRGEPADGIVFLLSDSGDQDLSTENLLGSMEVITTTRKFEKFANSSLADMQQDEVYQAIHRAYLSKQGIDLEHGLGLHFSSSEGKQLFIYVDEFSDCDSQHATLLKVFAGNIAIAFENLALIERLDELAYIDPILKIPNTNALSQQIETLTETNQPLSLITVHINQIEHAIVVFGHTIVNQALIELREKFITELTPTPFCVASDGKEDLFLLVPSSQDYSQAINTILDQKICIDGITLSFSAIISIADVEDDMDSQTVVRNSISALILAATQSGTNNVVKFDAKINSALNKRILMQSSLREALEFKGGVQAYLQPKVNCANGKLVGAEALCRWELNGNAIAPDEFVPIAEAGGLSSKLTDAMLIQIASFAESRKAHNLPILPVAVNLSMNELHLPNFADAMHNHLLSLGLSPKTIEFEITENVMMLDPDKTIYELSRLRKLGYYLAIDDFGTGYSSLNYLHRLPVNCLKIDKIFINQLDINSAKSSLAATSISIAEKLGLTVIAEGIETQEQHDALKFLGCNVCQGYLFGKPIAAENFNRTHSIRQT</sequence>
<evidence type="ECO:0000256" key="2">
    <source>
        <dbReference type="SAM" id="MobiDB-lite"/>
    </source>
</evidence>
<dbReference type="Proteomes" id="UP001169760">
    <property type="component" value="Unassembled WGS sequence"/>
</dbReference>
<dbReference type="Gene3D" id="3.30.70.270">
    <property type="match status" value="1"/>
</dbReference>
<feature type="domain" description="EAL" evidence="4">
    <location>
        <begin position="508"/>
        <end position="762"/>
    </location>
</feature>
<feature type="domain" description="GGDEF" evidence="5">
    <location>
        <begin position="371"/>
        <end position="499"/>
    </location>
</feature>
<dbReference type="SMART" id="SM00267">
    <property type="entry name" value="GGDEF"/>
    <property type="match status" value="1"/>
</dbReference>
<name>A0AAW7XBR9_9GAMM</name>
<dbReference type="InterPro" id="IPR001633">
    <property type="entry name" value="EAL_dom"/>
</dbReference>
<feature type="region of interest" description="Disordered" evidence="2">
    <location>
        <begin position="1"/>
        <end position="28"/>
    </location>
</feature>
<protein>
    <submittedName>
        <fullName evidence="6">EAL domain-containing protein</fullName>
    </submittedName>
</protein>
<dbReference type="InterPro" id="IPR035919">
    <property type="entry name" value="EAL_sf"/>
</dbReference>
<evidence type="ECO:0000259" key="5">
    <source>
        <dbReference type="PROSITE" id="PS50887"/>
    </source>
</evidence>
<dbReference type="Gene3D" id="3.20.20.450">
    <property type="entry name" value="EAL domain"/>
    <property type="match status" value="1"/>
</dbReference>
<evidence type="ECO:0000313" key="7">
    <source>
        <dbReference type="Proteomes" id="UP001169760"/>
    </source>
</evidence>
<accession>A0AAW7XBR9</accession>
<proteinExistence type="predicted"/>
<dbReference type="Gene3D" id="3.40.50.2300">
    <property type="match status" value="1"/>
</dbReference>
<gene>
    <name evidence="6" type="ORF">Q4521_15125</name>
</gene>
<dbReference type="PANTHER" id="PTHR33121">
    <property type="entry name" value="CYCLIC DI-GMP PHOSPHODIESTERASE PDEF"/>
    <property type="match status" value="1"/>
</dbReference>
<feature type="modified residue" description="4-aspartylphosphate" evidence="1">
    <location>
        <position position="102"/>
    </location>
</feature>
<dbReference type="PROSITE" id="PS50887">
    <property type="entry name" value="GGDEF"/>
    <property type="match status" value="1"/>
</dbReference>
<reference evidence="6" key="1">
    <citation type="submission" date="2023-07" db="EMBL/GenBank/DDBJ databases">
        <title>Genome content predicts the carbon catabolic preferences of heterotrophic bacteria.</title>
        <authorList>
            <person name="Gralka M."/>
        </authorList>
    </citation>
    <scope>NUCLEOTIDE SEQUENCE</scope>
    <source>
        <strain evidence="6">I3M17_2</strain>
    </source>
</reference>
<dbReference type="GO" id="GO:0000160">
    <property type="term" value="P:phosphorelay signal transduction system"/>
    <property type="evidence" value="ECO:0007669"/>
    <property type="project" value="InterPro"/>
</dbReference>
<dbReference type="RefSeq" id="WP_303493368.1">
    <property type="nucleotide sequence ID" value="NZ_JAUOPB010000011.1"/>
</dbReference>
<dbReference type="AlphaFoldDB" id="A0AAW7XBR9"/>
<dbReference type="PROSITE" id="PS50110">
    <property type="entry name" value="RESPONSE_REGULATORY"/>
    <property type="match status" value="1"/>
</dbReference>
<comment type="caution">
    <text evidence="6">The sequence shown here is derived from an EMBL/GenBank/DDBJ whole genome shotgun (WGS) entry which is preliminary data.</text>
</comment>
<dbReference type="InterPro" id="IPR050706">
    <property type="entry name" value="Cyclic-di-GMP_PDE-like"/>
</dbReference>
<dbReference type="CDD" id="cd01948">
    <property type="entry name" value="EAL"/>
    <property type="match status" value="1"/>
</dbReference>
<dbReference type="GO" id="GO:0071111">
    <property type="term" value="F:cyclic-guanylate-specific phosphodiesterase activity"/>
    <property type="evidence" value="ECO:0007669"/>
    <property type="project" value="InterPro"/>
</dbReference>